<accession>E6X3D0</accession>
<reference evidence="4" key="2">
    <citation type="submission" date="2011-01" db="EMBL/GenBank/DDBJ databases">
        <title>The complete genome of Nitratifractor salsuginis DSM 16511.</title>
        <authorList>
            <consortium name="US DOE Joint Genome Institute (JGI-PGF)"/>
            <person name="Lucas S."/>
            <person name="Copeland A."/>
            <person name="Lapidus A."/>
            <person name="Bruce D."/>
            <person name="Goodwin L."/>
            <person name="Pitluck S."/>
            <person name="Kyrpides N."/>
            <person name="Mavromatis K."/>
            <person name="Ivanova N."/>
            <person name="Mikhailova N."/>
            <person name="Zeytun A."/>
            <person name="Detter J.C."/>
            <person name="Tapia R."/>
            <person name="Han C."/>
            <person name="Land M."/>
            <person name="Hauser L."/>
            <person name="Markowitz V."/>
            <person name="Cheng J.-F."/>
            <person name="Hugenholtz P."/>
            <person name="Woyke T."/>
            <person name="Wu D."/>
            <person name="Tindall B."/>
            <person name="Schuetze A."/>
            <person name="Brambilla E."/>
            <person name="Klenk H.-P."/>
            <person name="Eisen J.A."/>
        </authorList>
    </citation>
    <scope>NUCLEOTIDE SEQUENCE [LARGE SCALE GENOMIC DNA]</scope>
    <source>
        <strain evidence="4">DSM 16511 / JCM 12458 / E9I37-1</strain>
    </source>
</reference>
<evidence type="ECO:0000256" key="2">
    <source>
        <dbReference type="SAM" id="Phobius"/>
    </source>
</evidence>
<keyword evidence="4" id="KW-1185">Reference proteome</keyword>
<dbReference type="RefSeq" id="WP_013555028.1">
    <property type="nucleotide sequence ID" value="NC_014935.1"/>
</dbReference>
<dbReference type="AlphaFoldDB" id="E6X3D0"/>
<proteinExistence type="predicted"/>
<feature type="transmembrane region" description="Helical" evidence="2">
    <location>
        <begin position="53"/>
        <end position="81"/>
    </location>
</feature>
<keyword evidence="2" id="KW-0472">Membrane</keyword>
<name>E6X3D0_NITSE</name>
<feature type="region of interest" description="Disordered" evidence="1">
    <location>
        <begin position="81"/>
        <end position="110"/>
    </location>
</feature>
<protein>
    <submittedName>
        <fullName evidence="3">Uncharacterized protein</fullName>
    </submittedName>
</protein>
<keyword evidence="2" id="KW-1133">Transmembrane helix</keyword>
<evidence type="ECO:0000256" key="1">
    <source>
        <dbReference type="SAM" id="MobiDB-lite"/>
    </source>
</evidence>
<dbReference type="EMBL" id="CP002452">
    <property type="protein sequence ID" value="ADV47343.1"/>
    <property type="molecule type" value="Genomic_DNA"/>
</dbReference>
<feature type="transmembrane region" description="Helical" evidence="2">
    <location>
        <begin position="21"/>
        <end position="41"/>
    </location>
</feature>
<evidence type="ECO:0000313" key="3">
    <source>
        <dbReference type="EMBL" id="ADV47343.1"/>
    </source>
</evidence>
<dbReference type="KEGG" id="nsa:Nitsa_2102"/>
<keyword evidence="2" id="KW-0812">Transmembrane</keyword>
<reference evidence="3 4" key="1">
    <citation type="journal article" date="2011" name="Stand. Genomic Sci.">
        <title>Complete genome sequence of Nitratifractor salsuginis type strain (E9I37-1).</title>
        <authorList>
            <person name="Anderson I."/>
            <person name="Sikorski J."/>
            <person name="Zeytun A."/>
            <person name="Nolan M."/>
            <person name="Lapidus A."/>
            <person name="Lucas S."/>
            <person name="Hammon N."/>
            <person name="Deshpande S."/>
            <person name="Cheng J.F."/>
            <person name="Tapia R."/>
            <person name="Han C."/>
            <person name="Goodwin L."/>
            <person name="Pitluck S."/>
            <person name="Liolios K."/>
            <person name="Pagani I."/>
            <person name="Ivanova N."/>
            <person name="Huntemann M."/>
            <person name="Mavromatis K."/>
            <person name="Ovchinikova G."/>
            <person name="Pati A."/>
            <person name="Chen A."/>
            <person name="Palaniappan K."/>
            <person name="Land M."/>
            <person name="Hauser L."/>
            <person name="Brambilla E.M."/>
            <person name="Ngatchou-Djao O.D."/>
            <person name="Rohde M."/>
            <person name="Tindall B.J."/>
            <person name="Goker M."/>
            <person name="Detter J.C."/>
            <person name="Woyke T."/>
            <person name="Bristow J."/>
            <person name="Eisen J.A."/>
            <person name="Markowitz V."/>
            <person name="Hugenholtz P."/>
            <person name="Klenk H.P."/>
            <person name="Kyrpides N.C."/>
        </authorList>
    </citation>
    <scope>NUCLEOTIDE SEQUENCE [LARGE SCALE GENOMIC DNA]</scope>
    <source>
        <strain evidence="4">DSM 16511 / JCM 12458 / E9I37-1</strain>
    </source>
</reference>
<evidence type="ECO:0000313" key="4">
    <source>
        <dbReference type="Proteomes" id="UP000008633"/>
    </source>
</evidence>
<dbReference type="HOGENOM" id="CLU_1804169_0_0_7"/>
<sequence>MYHYLKWAALSYFFKRNLRSLIFVFLGLAGIYSSDAVYQDLKDYALSTDQKDLVFYFLLGKWALDLISAALLVYGVMNLGLGKGTDKRRKNSRVGKSPKNSENPVKETERDAVMERLEKFRGAKRLRRRSDLLIKERGKKRPK</sequence>
<gene>
    <name evidence="3" type="ordered locus">Nitsa_2102</name>
</gene>
<organism evidence="3 4">
    <name type="scientific">Nitratifractor salsuginis (strain DSM 16511 / JCM 12458 / E9I37-1)</name>
    <dbReference type="NCBI Taxonomy" id="749222"/>
    <lineage>
        <taxon>Bacteria</taxon>
        <taxon>Pseudomonadati</taxon>
        <taxon>Campylobacterota</taxon>
        <taxon>Epsilonproteobacteria</taxon>
        <taxon>Campylobacterales</taxon>
        <taxon>Sulfurovaceae</taxon>
        <taxon>Nitratifractor</taxon>
    </lineage>
</organism>
<dbReference type="Proteomes" id="UP000008633">
    <property type="component" value="Chromosome"/>
</dbReference>